<dbReference type="Pfam" id="PF10171">
    <property type="entry name" value="Tim29"/>
    <property type="match status" value="1"/>
</dbReference>
<keyword evidence="2" id="KW-1185">Reference proteome</keyword>
<dbReference type="GO" id="GO:0045039">
    <property type="term" value="P:protein insertion into mitochondrial inner membrane"/>
    <property type="evidence" value="ECO:0007669"/>
    <property type="project" value="TreeGrafter"/>
</dbReference>
<gene>
    <name evidence="1" type="primary">AVEN_10001_1</name>
    <name evidence="1" type="ORF">TNCT_529011</name>
</gene>
<protein>
    <submittedName>
        <fullName evidence="1">Uncharacterized protein</fullName>
    </submittedName>
</protein>
<comment type="caution">
    <text evidence="1">The sequence shown here is derived from an EMBL/GenBank/DDBJ whole genome shotgun (WGS) entry which is preliminary data.</text>
</comment>
<accession>A0A8X6FB55</accession>
<dbReference type="GO" id="GO:0042721">
    <property type="term" value="C:TIM22 mitochondrial import inner membrane insertion complex"/>
    <property type="evidence" value="ECO:0007669"/>
    <property type="project" value="InterPro"/>
</dbReference>
<reference evidence="1" key="1">
    <citation type="submission" date="2020-07" db="EMBL/GenBank/DDBJ databases">
        <title>Multicomponent nature underlies the extraordinary mechanical properties of spider dragline silk.</title>
        <authorList>
            <person name="Kono N."/>
            <person name="Nakamura H."/>
            <person name="Mori M."/>
            <person name="Yoshida Y."/>
            <person name="Ohtoshi R."/>
            <person name="Malay A.D."/>
            <person name="Moran D.A.P."/>
            <person name="Tomita M."/>
            <person name="Numata K."/>
            <person name="Arakawa K."/>
        </authorList>
    </citation>
    <scope>NUCLEOTIDE SEQUENCE</scope>
</reference>
<organism evidence="1 2">
    <name type="scientific">Trichonephila clavata</name>
    <name type="common">Joro spider</name>
    <name type="synonym">Nephila clavata</name>
    <dbReference type="NCBI Taxonomy" id="2740835"/>
    <lineage>
        <taxon>Eukaryota</taxon>
        <taxon>Metazoa</taxon>
        <taxon>Ecdysozoa</taxon>
        <taxon>Arthropoda</taxon>
        <taxon>Chelicerata</taxon>
        <taxon>Arachnida</taxon>
        <taxon>Araneae</taxon>
        <taxon>Araneomorphae</taxon>
        <taxon>Entelegynae</taxon>
        <taxon>Araneoidea</taxon>
        <taxon>Nephilidae</taxon>
        <taxon>Trichonephila</taxon>
    </lineage>
</organism>
<dbReference type="InterPro" id="IPR019322">
    <property type="entry name" value="TIMM29"/>
</dbReference>
<dbReference type="Proteomes" id="UP000887116">
    <property type="component" value="Unassembled WGS sequence"/>
</dbReference>
<dbReference type="AlphaFoldDB" id="A0A8X6FB55"/>
<dbReference type="OrthoDB" id="5970620at2759"/>
<proteinExistence type="predicted"/>
<dbReference type="EMBL" id="BMAO01031391">
    <property type="protein sequence ID" value="GFQ74696.1"/>
    <property type="molecule type" value="Genomic_DNA"/>
</dbReference>
<sequence length="209" mass="24571">MSMIAKRILTLSQSLTNRLLLIKQRVDQAPQDSRLYRWRLYYVNLFTDYKSFGLEIKEFCQNNPKKALLTATVLSTFVGAIQTNPNEHYFLDQHVRNSSALIMVADPIRNPAAEEYVVYLNRCLNQGLLRRTSCLFFSIMWVADYHNDCSIYPTQCKYLRPDFLTFYERIIDVGVFGTWINLKLKMKDYDINPNEWKETSLSTHTITDK</sequence>
<evidence type="ECO:0000313" key="1">
    <source>
        <dbReference type="EMBL" id="GFQ74696.1"/>
    </source>
</evidence>
<dbReference type="PANTHER" id="PTHR21435">
    <property type="entry name" value="MITOCHONDRIAL IMPORT INNER MEMBRANE TRANSLOCASE SUBUNIT TIM29"/>
    <property type="match status" value="1"/>
</dbReference>
<name>A0A8X6FB55_TRICU</name>
<dbReference type="PANTHER" id="PTHR21435:SF1">
    <property type="entry name" value="MITOCHONDRIAL IMPORT INNER MEMBRANE TRANSLOCASE SUBUNIT TIM29"/>
    <property type="match status" value="1"/>
</dbReference>
<evidence type="ECO:0000313" key="2">
    <source>
        <dbReference type="Proteomes" id="UP000887116"/>
    </source>
</evidence>